<evidence type="ECO:0000256" key="1">
    <source>
        <dbReference type="SAM" id="MobiDB-lite"/>
    </source>
</evidence>
<sequence>MGGFEGLGVTLEEALGKMRAAAVFRASDGKILEERWKPEEKHERSKLTRGRSSAMATEKGAWVVKERERRWI</sequence>
<proteinExistence type="predicted"/>
<accession>A0A565AV62</accession>
<feature type="compositionally biased region" description="Basic and acidic residues" evidence="1">
    <location>
        <begin position="37"/>
        <end position="46"/>
    </location>
</feature>
<protein>
    <submittedName>
        <fullName evidence="2">Uncharacterized protein</fullName>
    </submittedName>
</protein>
<name>A0A565AV62_9BRAS</name>
<gene>
    <name evidence="2" type="ORF">ANE_LOCUS3731</name>
</gene>
<comment type="caution">
    <text evidence="2">The sequence shown here is derived from an EMBL/GenBank/DDBJ whole genome shotgun (WGS) entry which is preliminary data.</text>
</comment>
<dbReference type="AlphaFoldDB" id="A0A565AV62"/>
<dbReference type="OrthoDB" id="10516004at2759"/>
<organism evidence="2 3">
    <name type="scientific">Arabis nemorensis</name>
    <dbReference type="NCBI Taxonomy" id="586526"/>
    <lineage>
        <taxon>Eukaryota</taxon>
        <taxon>Viridiplantae</taxon>
        <taxon>Streptophyta</taxon>
        <taxon>Embryophyta</taxon>
        <taxon>Tracheophyta</taxon>
        <taxon>Spermatophyta</taxon>
        <taxon>Magnoliopsida</taxon>
        <taxon>eudicotyledons</taxon>
        <taxon>Gunneridae</taxon>
        <taxon>Pentapetalae</taxon>
        <taxon>rosids</taxon>
        <taxon>malvids</taxon>
        <taxon>Brassicales</taxon>
        <taxon>Brassicaceae</taxon>
        <taxon>Arabideae</taxon>
        <taxon>Arabis</taxon>
    </lineage>
</organism>
<evidence type="ECO:0000313" key="2">
    <source>
        <dbReference type="EMBL" id="VVA93286.1"/>
    </source>
</evidence>
<feature type="region of interest" description="Disordered" evidence="1">
    <location>
        <begin position="37"/>
        <end position="61"/>
    </location>
</feature>
<dbReference type="EMBL" id="CABITT030000001">
    <property type="protein sequence ID" value="VVA93286.1"/>
    <property type="molecule type" value="Genomic_DNA"/>
</dbReference>
<dbReference type="Proteomes" id="UP000489600">
    <property type="component" value="Unassembled WGS sequence"/>
</dbReference>
<keyword evidence="3" id="KW-1185">Reference proteome</keyword>
<evidence type="ECO:0000313" key="3">
    <source>
        <dbReference type="Proteomes" id="UP000489600"/>
    </source>
</evidence>
<reference evidence="2" key="1">
    <citation type="submission" date="2019-07" db="EMBL/GenBank/DDBJ databases">
        <authorList>
            <person name="Dittberner H."/>
        </authorList>
    </citation>
    <scope>NUCLEOTIDE SEQUENCE [LARGE SCALE GENOMIC DNA]</scope>
</reference>